<evidence type="ECO:0000313" key="10">
    <source>
        <dbReference type="Proteomes" id="UP000886602"/>
    </source>
</evidence>
<dbReference type="AlphaFoldDB" id="A0A9D7F524"/>
<dbReference type="EMBL" id="JADJNC010000004">
    <property type="protein sequence ID" value="MBK7422167.1"/>
    <property type="molecule type" value="Genomic_DNA"/>
</dbReference>
<accession>A0A9D7F524</accession>
<evidence type="ECO:0000256" key="5">
    <source>
        <dbReference type="ARBA" id="ARBA00023027"/>
    </source>
</evidence>
<sequence length="476" mass="52074">MKIVILGAGQVGTSVAQSLVSESNDITVVDSNRERLENLQVRLDLRTVVGNAILPSTLRDAGLDDADMLIAVTQSDQTNLVACKLAHSLFNVPKRIARLRSAEYLDNPLLLAEANFAVSYALCPEQVITDYLVRLVEFPEALQVLHFADGRIALVGVKAFAGGLMVGKPIREMREHLGDNVDARISAIFRLDHPVIPTGDTIIEEGDEVFVLAAEEHIRRVMIEMRRMTAPVKRVIIAGGGNIGLRVAQRLEGRCMVKLIESNPVRTQTIANLIGKGLVLLGDATDEDLLQQESIGETDLFLALTNDEEDNIMSASLAKNLGCKRVLALINRRAYAELVQGGPIDIAISPAQISIGDLLAHVRSGFVVKVHSLRRGAAEAIEIVVHGDEKNSRVVGRRVEQLPVIPGATLVAIVRDLDRYEDIAYAGMAKIKKKGHVVIAHKHEVIRSADHVIVFCLNNRVIKKVEKLFSVGLHFF</sequence>
<dbReference type="SUPFAM" id="SSF51735">
    <property type="entry name" value="NAD(P)-binding Rossmann-fold domains"/>
    <property type="match status" value="2"/>
</dbReference>
<dbReference type="Pfam" id="PF02080">
    <property type="entry name" value="TrkA_C"/>
    <property type="match status" value="1"/>
</dbReference>
<keyword evidence="2" id="KW-0813">Transport</keyword>
<evidence type="ECO:0000256" key="3">
    <source>
        <dbReference type="ARBA" id="ARBA00022538"/>
    </source>
</evidence>
<dbReference type="GO" id="GO:0015079">
    <property type="term" value="F:potassium ion transmembrane transporter activity"/>
    <property type="evidence" value="ECO:0007669"/>
    <property type="project" value="InterPro"/>
</dbReference>
<evidence type="ECO:0000259" key="8">
    <source>
        <dbReference type="PROSITE" id="PS51202"/>
    </source>
</evidence>
<keyword evidence="5" id="KW-0520">NAD</keyword>
<dbReference type="InterPro" id="IPR006036">
    <property type="entry name" value="K_uptake_TrkA"/>
</dbReference>
<protein>
    <recommendedName>
        <fullName evidence="1">Trk system potassium uptake protein TrkA</fullName>
    </recommendedName>
</protein>
<evidence type="ECO:0000256" key="6">
    <source>
        <dbReference type="ARBA" id="ARBA00023065"/>
    </source>
</evidence>
<dbReference type="NCBIfam" id="NF007030">
    <property type="entry name" value="PRK09496.1-1"/>
    <property type="match status" value="1"/>
</dbReference>
<dbReference type="InterPro" id="IPR003148">
    <property type="entry name" value="RCK_N"/>
</dbReference>
<dbReference type="PROSITE" id="PS51201">
    <property type="entry name" value="RCK_N"/>
    <property type="match status" value="2"/>
</dbReference>
<dbReference type="NCBIfam" id="NF007039">
    <property type="entry name" value="PRK09496.3-2"/>
    <property type="match status" value="1"/>
</dbReference>
<dbReference type="Proteomes" id="UP000886602">
    <property type="component" value="Unassembled WGS sequence"/>
</dbReference>
<dbReference type="InterPro" id="IPR036291">
    <property type="entry name" value="NAD(P)-bd_dom_sf"/>
</dbReference>
<evidence type="ECO:0000256" key="4">
    <source>
        <dbReference type="ARBA" id="ARBA00022958"/>
    </source>
</evidence>
<feature type="domain" description="RCK N-terminal" evidence="7">
    <location>
        <begin position="232"/>
        <end position="348"/>
    </location>
</feature>
<feature type="domain" description="RCK C-terminal" evidence="8">
    <location>
        <begin position="368"/>
        <end position="471"/>
    </location>
</feature>
<evidence type="ECO:0000256" key="1">
    <source>
        <dbReference type="ARBA" id="ARBA00017378"/>
    </source>
</evidence>
<dbReference type="NCBIfam" id="NF007031">
    <property type="entry name" value="PRK09496.1-2"/>
    <property type="match status" value="1"/>
</dbReference>
<evidence type="ECO:0000256" key="2">
    <source>
        <dbReference type="ARBA" id="ARBA00022448"/>
    </source>
</evidence>
<name>A0A9D7F524_9RHOO</name>
<gene>
    <name evidence="9" type="primary">trkA</name>
    <name evidence="9" type="ORF">IPJ48_03160</name>
</gene>
<dbReference type="Pfam" id="PF02254">
    <property type="entry name" value="TrkA_N"/>
    <property type="match status" value="2"/>
</dbReference>
<keyword evidence="3" id="KW-0633">Potassium transport</keyword>
<dbReference type="InterPro" id="IPR050721">
    <property type="entry name" value="Trk_Ktr_HKT_K-transport"/>
</dbReference>
<reference evidence="9" key="1">
    <citation type="submission" date="2020-10" db="EMBL/GenBank/DDBJ databases">
        <title>Connecting structure to function with the recovery of over 1000 high-quality activated sludge metagenome-assembled genomes encoding full-length rRNA genes using long-read sequencing.</title>
        <authorList>
            <person name="Singleton C.M."/>
            <person name="Petriglieri F."/>
            <person name="Kristensen J.M."/>
            <person name="Kirkegaard R.H."/>
            <person name="Michaelsen T.Y."/>
            <person name="Andersen M.H."/>
            <person name="Karst S.M."/>
            <person name="Dueholm M.S."/>
            <person name="Nielsen P.H."/>
            <person name="Albertsen M."/>
        </authorList>
    </citation>
    <scope>NUCLEOTIDE SEQUENCE</scope>
    <source>
        <strain evidence="9">EsbW_18-Q3-R4-48_MAXAC.044</strain>
    </source>
</reference>
<keyword evidence="4" id="KW-0630">Potassium</keyword>
<dbReference type="NCBIfam" id="NF007032">
    <property type="entry name" value="PRK09496.1-4"/>
    <property type="match status" value="1"/>
</dbReference>
<evidence type="ECO:0000313" key="9">
    <source>
        <dbReference type="EMBL" id="MBK7422167.1"/>
    </source>
</evidence>
<feature type="domain" description="RCK C-terminal" evidence="8">
    <location>
        <begin position="142"/>
        <end position="227"/>
    </location>
</feature>
<organism evidence="9 10">
    <name type="scientific">Candidatus Propionivibrio dominans</name>
    <dbReference type="NCBI Taxonomy" id="2954373"/>
    <lineage>
        <taxon>Bacteria</taxon>
        <taxon>Pseudomonadati</taxon>
        <taxon>Pseudomonadota</taxon>
        <taxon>Betaproteobacteria</taxon>
        <taxon>Rhodocyclales</taxon>
        <taxon>Rhodocyclaceae</taxon>
        <taxon>Propionivibrio</taxon>
    </lineage>
</organism>
<dbReference type="InterPro" id="IPR036721">
    <property type="entry name" value="RCK_C_sf"/>
</dbReference>
<dbReference type="PANTHER" id="PTHR43833">
    <property type="entry name" value="POTASSIUM CHANNEL PROTEIN 2-RELATED-RELATED"/>
    <property type="match status" value="1"/>
</dbReference>
<dbReference type="PROSITE" id="PS51202">
    <property type="entry name" value="RCK_C"/>
    <property type="match status" value="2"/>
</dbReference>
<dbReference type="PRINTS" id="PR00335">
    <property type="entry name" value="KUPTAKETRKA"/>
</dbReference>
<dbReference type="Gene3D" id="3.40.50.720">
    <property type="entry name" value="NAD(P)-binding Rossmann-like Domain"/>
    <property type="match status" value="2"/>
</dbReference>
<comment type="caution">
    <text evidence="9">The sequence shown here is derived from an EMBL/GenBank/DDBJ whole genome shotgun (WGS) entry which is preliminary data.</text>
</comment>
<dbReference type="Gene3D" id="3.30.70.1450">
    <property type="entry name" value="Regulator of K+ conductance, C-terminal domain"/>
    <property type="match status" value="2"/>
</dbReference>
<dbReference type="InterPro" id="IPR006037">
    <property type="entry name" value="RCK_C"/>
</dbReference>
<evidence type="ECO:0000259" key="7">
    <source>
        <dbReference type="PROSITE" id="PS51201"/>
    </source>
</evidence>
<keyword evidence="6" id="KW-0406">Ion transport</keyword>
<dbReference type="PANTHER" id="PTHR43833:SF5">
    <property type="entry name" value="TRK SYSTEM POTASSIUM UPTAKE PROTEIN TRKA"/>
    <property type="match status" value="1"/>
</dbReference>
<feature type="domain" description="RCK N-terminal" evidence="7">
    <location>
        <begin position="1"/>
        <end position="119"/>
    </location>
</feature>
<dbReference type="SUPFAM" id="SSF116726">
    <property type="entry name" value="TrkA C-terminal domain-like"/>
    <property type="match status" value="1"/>
</dbReference>
<proteinExistence type="predicted"/>
<dbReference type="GO" id="GO:0005886">
    <property type="term" value="C:plasma membrane"/>
    <property type="evidence" value="ECO:0007669"/>
    <property type="project" value="InterPro"/>
</dbReference>